<evidence type="ECO:0000256" key="3">
    <source>
        <dbReference type="ARBA" id="ARBA00022692"/>
    </source>
</evidence>
<evidence type="ECO:0000313" key="8">
    <source>
        <dbReference type="WBParaSite" id="MCU_000871-RB"/>
    </source>
</evidence>
<feature type="compositionally biased region" description="Low complexity" evidence="6">
    <location>
        <begin position="631"/>
        <end position="650"/>
    </location>
</feature>
<comment type="subcellular location">
    <subcellularLocation>
        <location evidence="1">Membrane</location>
        <topology evidence="1">Multi-pass membrane protein</topology>
    </subcellularLocation>
</comment>
<comment type="similarity">
    <text evidence="2">Belongs to the MS4A family.</text>
</comment>
<evidence type="ECO:0000256" key="6">
    <source>
        <dbReference type="SAM" id="MobiDB-lite"/>
    </source>
</evidence>
<name>A0A5K3EIQ9_MESCO</name>
<proteinExistence type="inferred from homology"/>
<keyword evidence="4 7" id="KW-1133">Transmembrane helix</keyword>
<dbReference type="AlphaFoldDB" id="A0A5K3EIQ9"/>
<keyword evidence="5 7" id="KW-0472">Membrane</keyword>
<evidence type="ECO:0000256" key="7">
    <source>
        <dbReference type="SAM" id="Phobius"/>
    </source>
</evidence>
<accession>A0A5K3EIQ9</accession>
<evidence type="ECO:0000256" key="2">
    <source>
        <dbReference type="ARBA" id="ARBA00009565"/>
    </source>
</evidence>
<reference evidence="8" key="1">
    <citation type="submission" date="2019-11" db="UniProtKB">
        <authorList>
            <consortium name="WormBaseParasite"/>
        </authorList>
    </citation>
    <scope>IDENTIFICATION</scope>
</reference>
<organism evidence="8">
    <name type="scientific">Mesocestoides corti</name>
    <name type="common">Flatworm</name>
    <dbReference type="NCBI Taxonomy" id="53468"/>
    <lineage>
        <taxon>Eukaryota</taxon>
        <taxon>Metazoa</taxon>
        <taxon>Spiralia</taxon>
        <taxon>Lophotrochozoa</taxon>
        <taxon>Platyhelminthes</taxon>
        <taxon>Cestoda</taxon>
        <taxon>Eucestoda</taxon>
        <taxon>Cyclophyllidea</taxon>
        <taxon>Mesocestoididae</taxon>
        <taxon>Mesocestoides</taxon>
    </lineage>
</organism>
<dbReference type="PANTHER" id="PTHR23320">
    <property type="entry name" value="MEMBRANE-SPANNING 4-DOMAINS SUBFAMILY A MS4A -RELATED"/>
    <property type="match status" value="1"/>
</dbReference>
<protein>
    <submittedName>
        <fullName evidence="8">Protein FAM189A1</fullName>
    </submittedName>
</protein>
<keyword evidence="3 7" id="KW-0812">Transmembrane</keyword>
<sequence>MASISANRYDVPLLWSQAQNSIYLPTLIESAALEELPAMTSGSSICSLDPYVNRHPRFCYARIRKSLKRLISKNGFDSLRHRISGSSGSVQQNNFELQSRFPLVLSARAEEQTHSIHSPFNELDQDINASRSKRSCLGLPCFSRFRDFYQSLSKSLGHLTGRRMPNENLFVLSMIQILCGLAAVVLSGVAVTKVVFLYQMATGLWSGFLMLATGFHGILTARRCTSRTLVSLLIFCVLVALSACLLACVSVAGLIEDGILKPDISPTLLTTPNSPYYLSSQISVAPNLHFDIPRGSFLRRRIISKMQPPRLHQVMLHVLLLVIGILETAVSVACVVLCCQQVFPPSSTSFLSVISYLRNRGATLVAGGTEYLLAVAAQPGKPPPVLLDYAMPQPYLHPSAHHFLPRPGRRIMILTQAETGIHALASVQAVASIVSSPRSQVAAEELRGSASPSVLSAAKIAKNRKESHKLKTRLCSLLPRLSSPNSVNGRSSNNSNLLYVLSSTSPSDPPMVFPPFPPAYSPDEESNSCSTSFAHPQVLPPNHMNSQNLNLRECLPSVSAFSRYQSCYRLGCRTSAASVLRHTFSVSRNRTRSSLIRRPNAAEAAVGLFGDRILQPVLVIEDTEVDENSEPLTQPTIITQTPPPSYSSTLEVPGSTTTVCSP</sequence>
<feature type="transmembrane region" description="Helical" evidence="7">
    <location>
        <begin position="196"/>
        <end position="218"/>
    </location>
</feature>
<dbReference type="Pfam" id="PF04103">
    <property type="entry name" value="CD20"/>
    <property type="match status" value="1"/>
</dbReference>
<evidence type="ECO:0000256" key="5">
    <source>
        <dbReference type="ARBA" id="ARBA00023136"/>
    </source>
</evidence>
<evidence type="ECO:0000256" key="4">
    <source>
        <dbReference type="ARBA" id="ARBA00022989"/>
    </source>
</evidence>
<feature type="transmembrane region" description="Helical" evidence="7">
    <location>
        <begin position="169"/>
        <end position="190"/>
    </location>
</feature>
<dbReference type="WBParaSite" id="MCU_000871-RB">
    <property type="protein sequence ID" value="MCU_000871-RB"/>
    <property type="gene ID" value="MCU_000871"/>
</dbReference>
<feature type="region of interest" description="Disordered" evidence="6">
    <location>
        <begin position="627"/>
        <end position="662"/>
    </location>
</feature>
<dbReference type="PANTHER" id="PTHR23320:SF173">
    <property type="entry name" value="MARVEL DOMAIN-CONTAINING PROTEIN-RELATED"/>
    <property type="match status" value="1"/>
</dbReference>
<dbReference type="InterPro" id="IPR030417">
    <property type="entry name" value="MS4A"/>
</dbReference>
<feature type="transmembrane region" description="Helical" evidence="7">
    <location>
        <begin position="230"/>
        <end position="255"/>
    </location>
</feature>
<dbReference type="InterPro" id="IPR007237">
    <property type="entry name" value="CD20-like"/>
</dbReference>
<evidence type="ECO:0000256" key="1">
    <source>
        <dbReference type="ARBA" id="ARBA00004141"/>
    </source>
</evidence>